<feature type="non-terminal residue" evidence="1">
    <location>
        <position position="232"/>
    </location>
</feature>
<protein>
    <submittedName>
        <fullName evidence="1">Uncharacterized protein</fullName>
    </submittedName>
</protein>
<dbReference type="AlphaFoldDB" id="A0A1S8XB93"/>
<gene>
    <name evidence="1" type="ORF">X801_00084</name>
</gene>
<organism evidence="1 2">
    <name type="scientific">Opisthorchis viverrini</name>
    <name type="common">Southeast Asian liver fluke</name>
    <dbReference type="NCBI Taxonomy" id="6198"/>
    <lineage>
        <taxon>Eukaryota</taxon>
        <taxon>Metazoa</taxon>
        <taxon>Spiralia</taxon>
        <taxon>Lophotrochozoa</taxon>
        <taxon>Platyhelminthes</taxon>
        <taxon>Trematoda</taxon>
        <taxon>Digenea</taxon>
        <taxon>Opisthorchiida</taxon>
        <taxon>Opisthorchiata</taxon>
        <taxon>Opisthorchiidae</taxon>
        <taxon>Opisthorchis</taxon>
    </lineage>
</organism>
<accession>A0A1S8XB93</accession>
<keyword evidence="2" id="KW-1185">Reference proteome</keyword>
<sequence>MDNDKPASIGCSCLTLAPFNSTTGGRYISRDAKQNPTQWKCGRQLDVSCTQDDITICYTLSITLDWQSAVRPPDIRKIIVSSRSGGTALTQKCLVKFSNNDIQGIEVPETFCRKINVSMGKDNPPCGIHILRNQTTTIYQGSVLLFKREEGKTNDHIEELPWSCSAENKMTKVDTHLIQMKQNSEWNMYSQFQSSEPLPAVNFAITNGDGHPVSEVRWGSLIRMVCNLTNMY</sequence>
<proteinExistence type="predicted"/>
<dbReference type="EMBL" id="KV891464">
    <property type="protein sequence ID" value="OON23994.1"/>
    <property type="molecule type" value="Genomic_DNA"/>
</dbReference>
<dbReference type="Proteomes" id="UP000243686">
    <property type="component" value="Unassembled WGS sequence"/>
</dbReference>
<name>A0A1S8XB93_OPIVI</name>
<evidence type="ECO:0000313" key="1">
    <source>
        <dbReference type="EMBL" id="OON23994.1"/>
    </source>
</evidence>
<evidence type="ECO:0000313" key="2">
    <source>
        <dbReference type="Proteomes" id="UP000243686"/>
    </source>
</evidence>
<reference evidence="1 2" key="1">
    <citation type="submission" date="2015-03" db="EMBL/GenBank/DDBJ databases">
        <title>Draft genome of the nematode, Opisthorchis viverrini.</title>
        <authorList>
            <person name="Mitreva M."/>
        </authorList>
    </citation>
    <scope>NUCLEOTIDE SEQUENCE [LARGE SCALE GENOMIC DNA]</scope>
    <source>
        <strain evidence="1">Khon Kaen</strain>
    </source>
</reference>